<sequence length="111" mass="12698">MSTYSDDDIRNMKRISCKIAGDYLGIASTAVSMGMRNGKLPIGFAELKHVNRYNSETWSYNIIPERLIAYKYGNLNEFSVNELEKNLQTIITQFEEFKKSLIPILRGVGKK</sequence>
<reference evidence="1 2" key="1">
    <citation type="submission" date="2020-03" db="EMBL/GenBank/DDBJ databases">
        <title>Genome Sequence of industrial isolate, B5A.</title>
        <authorList>
            <person name="Sharma S."/>
            <person name="Patil P.B."/>
            <person name="Korpole S."/>
        </authorList>
    </citation>
    <scope>NUCLEOTIDE SEQUENCE [LARGE SCALE GENOMIC DNA]</scope>
    <source>
        <strain evidence="1 2">PI-S10-B5A</strain>
    </source>
</reference>
<comment type="caution">
    <text evidence="1">The sequence shown here is derived from an EMBL/GenBank/DDBJ whole genome shotgun (WGS) entry which is preliminary data.</text>
</comment>
<dbReference type="Proteomes" id="UP000539052">
    <property type="component" value="Unassembled WGS sequence"/>
</dbReference>
<evidence type="ECO:0000313" key="2">
    <source>
        <dbReference type="Proteomes" id="UP000539052"/>
    </source>
</evidence>
<evidence type="ECO:0000313" key="1">
    <source>
        <dbReference type="EMBL" id="NNJ32460.1"/>
    </source>
</evidence>
<keyword evidence="2" id="KW-1185">Reference proteome</keyword>
<protein>
    <submittedName>
        <fullName evidence="1">Uncharacterized protein</fullName>
    </submittedName>
</protein>
<organism evidence="1 2">
    <name type="scientific">Lacrimispora defluvii</name>
    <dbReference type="NCBI Taxonomy" id="2719233"/>
    <lineage>
        <taxon>Bacteria</taxon>
        <taxon>Bacillati</taxon>
        <taxon>Bacillota</taxon>
        <taxon>Clostridia</taxon>
        <taxon>Lachnospirales</taxon>
        <taxon>Lachnospiraceae</taxon>
        <taxon>Lacrimispora</taxon>
    </lineage>
</organism>
<gene>
    <name evidence="1" type="ORF">G9470_22095</name>
</gene>
<proteinExistence type="predicted"/>
<dbReference type="RefSeq" id="WP_170823533.1">
    <property type="nucleotide sequence ID" value="NZ_JAAOXG010000059.1"/>
</dbReference>
<accession>A0ABX1VWR0</accession>
<dbReference type="EMBL" id="JAAOXG010000059">
    <property type="protein sequence ID" value="NNJ32460.1"/>
    <property type="molecule type" value="Genomic_DNA"/>
</dbReference>
<name>A0ABX1VWR0_9FIRM</name>